<dbReference type="GO" id="GO:0016791">
    <property type="term" value="F:phosphatase activity"/>
    <property type="evidence" value="ECO:0007669"/>
    <property type="project" value="TreeGrafter"/>
</dbReference>
<dbReference type="SMART" id="SM00855">
    <property type="entry name" value="PGAM"/>
    <property type="match status" value="1"/>
</dbReference>
<dbReference type="InterPro" id="IPR050275">
    <property type="entry name" value="PGM_Phosphatase"/>
</dbReference>
<dbReference type="PANTHER" id="PTHR48100:SF1">
    <property type="entry name" value="HISTIDINE PHOSPHATASE FAMILY PROTEIN-RELATED"/>
    <property type="match status" value="1"/>
</dbReference>
<sequence length="278" mass="30972">MLDIEYEAVSGFFSQDAVDADPVAIGAVPPRFGLLDASPERWETFKSAVKKLNNDSASSVSYKVFFLGRHGQGYHNVAESKYGTQAWDDYWSKLDGDGELTWGPDPLLTPLGESQANDARSRWETELHHGIPLPEKAFSSPLQRAMRTYLLTFDGIAVASKPMVLENCREEYGIHTCDKRHPLSWIQLNYPQLLVEDGFSEQDVLWKPDVRETKAEVKTRAKQVLDRIFTLNSSAYISITAHGGIINGLLACIGRDTYSLPTGGVLPVVIKGVQREQN</sequence>
<protein>
    <submittedName>
        <fullName evidence="1">Related to GPI anchored protein</fullName>
    </submittedName>
</protein>
<evidence type="ECO:0000313" key="1">
    <source>
        <dbReference type="EMBL" id="SJL10935.1"/>
    </source>
</evidence>
<dbReference type="Pfam" id="PF00300">
    <property type="entry name" value="His_Phos_1"/>
    <property type="match status" value="1"/>
</dbReference>
<organism evidence="1 2">
    <name type="scientific">Armillaria ostoyae</name>
    <name type="common">Armillaria root rot fungus</name>
    <dbReference type="NCBI Taxonomy" id="47428"/>
    <lineage>
        <taxon>Eukaryota</taxon>
        <taxon>Fungi</taxon>
        <taxon>Dikarya</taxon>
        <taxon>Basidiomycota</taxon>
        <taxon>Agaricomycotina</taxon>
        <taxon>Agaricomycetes</taxon>
        <taxon>Agaricomycetidae</taxon>
        <taxon>Agaricales</taxon>
        <taxon>Marasmiineae</taxon>
        <taxon>Physalacriaceae</taxon>
        <taxon>Armillaria</taxon>
    </lineage>
</organism>
<dbReference type="PANTHER" id="PTHR48100">
    <property type="entry name" value="BROAD-SPECIFICITY PHOSPHATASE YOR283W-RELATED"/>
    <property type="match status" value="1"/>
</dbReference>
<accession>A0A284RQF9</accession>
<dbReference type="Gene3D" id="3.40.50.1240">
    <property type="entry name" value="Phosphoglycerate mutase-like"/>
    <property type="match status" value="1"/>
</dbReference>
<reference evidence="2" key="1">
    <citation type="journal article" date="2017" name="Nat. Ecol. Evol.">
        <title>Genome expansion and lineage-specific genetic innovations in the forest pathogenic fungi Armillaria.</title>
        <authorList>
            <person name="Sipos G."/>
            <person name="Prasanna A.N."/>
            <person name="Walter M.C."/>
            <person name="O'Connor E."/>
            <person name="Balint B."/>
            <person name="Krizsan K."/>
            <person name="Kiss B."/>
            <person name="Hess J."/>
            <person name="Varga T."/>
            <person name="Slot J."/>
            <person name="Riley R."/>
            <person name="Boka B."/>
            <person name="Rigling D."/>
            <person name="Barry K."/>
            <person name="Lee J."/>
            <person name="Mihaltcheva S."/>
            <person name="LaButti K."/>
            <person name="Lipzen A."/>
            <person name="Waldron R."/>
            <person name="Moloney N.M."/>
            <person name="Sperisen C."/>
            <person name="Kredics L."/>
            <person name="Vagvoelgyi C."/>
            <person name="Patrignani A."/>
            <person name="Fitzpatrick D."/>
            <person name="Nagy I."/>
            <person name="Doyle S."/>
            <person name="Anderson J.B."/>
            <person name="Grigoriev I.V."/>
            <person name="Gueldener U."/>
            <person name="Muensterkoetter M."/>
            <person name="Nagy L.G."/>
        </authorList>
    </citation>
    <scope>NUCLEOTIDE SEQUENCE [LARGE SCALE GENOMIC DNA]</scope>
    <source>
        <strain evidence="2">C18/9</strain>
    </source>
</reference>
<gene>
    <name evidence="1" type="ORF">ARMOST_14331</name>
</gene>
<proteinExistence type="predicted"/>
<dbReference type="InterPro" id="IPR013078">
    <property type="entry name" value="His_Pase_superF_clade-1"/>
</dbReference>
<dbReference type="OrthoDB" id="496981at2759"/>
<dbReference type="CDD" id="cd07067">
    <property type="entry name" value="HP_PGM_like"/>
    <property type="match status" value="1"/>
</dbReference>
<evidence type="ECO:0000313" key="2">
    <source>
        <dbReference type="Proteomes" id="UP000219338"/>
    </source>
</evidence>
<dbReference type="OMA" id="RETFDCH"/>
<dbReference type="InterPro" id="IPR029033">
    <property type="entry name" value="His_PPase_superfam"/>
</dbReference>
<name>A0A284RQF9_ARMOS</name>
<dbReference type="EMBL" id="FUEG01000013">
    <property type="protein sequence ID" value="SJL10935.1"/>
    <property type="molecule type" value="Genomic_DNA"/>
</dbReference>
<keyword evidence="2" id="KW-1185">Reference proteome</keyword>
<dbReference type="GO" id="GO:0005737">
    <property type="term" value="C:cytoplasm"/>
    <property type="evidence" value="ECO:0007669"/>
    <property type="project" value="TreeGrafter"/>
</dbReference>
<dbReference type="AlphaFoldDB" id="A0A284RQF9"/>
<dbReference type="Proteomes" id="UP000219338">
    <property type="component" value="Unassembled WGS sequence"/>
</dbReference>
<dbReference type="SUPFAM" id="SSF53254">
    <property type="entry name" value="Phosphoglycerate mutase-like"/>
    <property type="match status" value="1"/>
</dbReference>